<dbReference type="Pfam" id="PF01419">
    <property type="entry name" value="Jacalin"/>
    <property type="match status" value="1"/>
</dbReference>
<feature type="domain" description="Jacalin-type lectin" evidence="1">
    <location>
        <begin position="67"/>
        <end position="127"/>
    </location>
</feature>
<proteinExistence type="predicted"/>
<reference evidence="2" key="2">
    <citation type="submission" date="2015-06" db="UniProtKB">
        <authorList>
            <consortium name="EnsemblProtists"/>
        </authorList>
    </citation>
    <scope>IDENTIFICATION</scope>
    <source>
        <strain evidence="2">Emoy2</strain>
    </source>
</reference>
<protein>
    <recommendedName>
        <fullName evidence="1">Jacalin-type lectin domain-containing protein</fullName>
    </recommendedName>
</protein>
<evidence type="ECO:0000313" key="3">
    <source>
        <dbReference type="Proteomes" id="UP000011713"/>
    </source>
</evidence>
<dbReference type="InterPro" id="IPR036404">
    <property type="entry name" value="Jacalin-like_lectin_dom_sf"/>
</dbReference>
<reference evidence="3" key="1">
    <citation type="journal article" date="2010" name="Science">
        <title>Signatures of adaptation to obligate biotrophy in the Hyaloperonospora arabidopsidis genome.</title>
        <authorList>
            <person name="Baxter L."/>
            <person name="Tripathy S."/>
            <person name="Ishaque N."/>
            <person name="Boot N."/>
            <person name="Cabral A."/>
            <person name="Kemen E."/>
            <person name="Thines M."/>
            <person name="Ah-Fong A."/>
            <person name="Anderson R."/>
            <person name="Badejoko W."/>
            <person name="Bittner-Eddy P."/>
            <person name="Boore J.L."/>
            <person name="Chibucos M.C."/>
            <person name="Coates M."/>
            <person name="Dehal P."/>
            <person name="Delehaunty K."/>
            <person name="Dong S."/>
            <person name="Downton P."/>
            <person name="Dumas B."/>
            <person name="Fabro G."/>
            <person name="Fronick C."/>
            <person name="Fuerstenberg S.I."/>
            <person name="Fulton L."/>
            <person name="Gaulin E."/>
            <person name="Govers F."/>
            <person name="Hughes L."/>
            <person name="Humphray S."/>
            <person name="Jiang R.H."/>
            <person name="Judelson H."/>
            <person name="Kamoun S."/>
            <person name="Kyung K."/>
            <person name="Meijer H."/>
            <person name="Minx P."/>
            <person name="Morris P."/>
            <person name="Nelson J."/>
            <person name="Phuntumart V."/>
            <person name="Qutob D."/>
            <person name="Rehmany A."/>
            <person name="Rougon-Cardoso A."/>
            <person name="Ryden P."/>
            <person name="Torto-Alalibo T."/>
            <person name="Studholme D."/>
            <person name="Wang Y."/>
            <person name="Win J."/>
            <person name="Wood J."/>
            <person name="Clifton S.W."/>
            <person name="Rogers J."/>
            <person name="Van den Ackerveken G."/>
            <person name="Jones J.D."/>
            <person name="McDowell J.M."/>
            <person name="Beynon J."/>
            <person name="Tyler B.M."/>
        </authorList>
    </citation>
    <scope>NUCLEOTIDE SEQUENCE [LARGE SCALE GENOMIC DNA]</scope>
    <source>
        <strain evidence="3">Emoy2</strain>
    </source>
</reference>
<dbReference type="SUPFAM" id="SSF51101">
    <property type="entry name" value="Mannose-binding lectins"/>
    <property type="match status" value="1"/>
</dbReference>
<keyword evidence="3" id="KW-1185">Reference proteome</keyword>
<dbReference type="Gene3D" id="2.100.10.30">
    <property type="entry name" value="Jacalin-like lectin domain"/>
    <property type="match status" value="1"/>
</dbReference>
<organism evidence="2 3">
    <name type="scientific">Hyaloperonospora arabidopsidis (strain Emoy2)</name>
    <name type="common">Downy mildew agent</name>
    <name type="synonym">Peronospora arabidopsidis</name>
    <dbReference type="NCBI Taxonomy" id="559515"/>
    <lineage>
        <taxon>Eukaryota</taxon>
        <taxon>Sar</taxon>
        <taxon>Stramenopiles</taxon>
        <taxon>Oomycota</taxon>
        <taxon>Peronosporomycetes</taxon>
        <taxon>Peronosporales</taxon>
        <taxon>Peronosporaceae</taxon>
        <taxon>Hyaloperonospora</taxon>
    </lineage>
</organism>
<dbReference type="InParanoid" id="M4B3J4"/>
<evidence type="ECO:0000313" key="2">
    <source>
        <dbReference type="EnsemblProtists" id="HpaP800843"/>
    </source>
</evidence>
<evidence type="ECO:0000259" key="1">
    <source>
        <dbReference type="Pfam" id="PF01419"/>
    </source>
</evidence>
<dbReference type="EnsemblProtists" id="HpaT800843">
    <property type="protein sequence ID" value="HpaP800843"/>
    <property type="gene ID" value="HpaG800843"/>
</dbReference>
<dbReference type="eggNOG" id="KOG0909">
    <property type="taxonomic scope" value="Eukaryota"/>
</dbReference>
<dbReference type="Proteomes" id="UP000011713">
    <property type="component" value="Unassembled WGS sequence"/>
</dbReference>
<dbReference type="VEuPathDB" id="FungiDB:HpaG800843"/>
<dbReference type="InterPro" id="IPR001229">
    <property type="entry name" value="Jacalin-like_lectin_dom"/>
</dbReference>
<dbReference type="AlphaFoldDB" id="M4B3J4"/>
<sequence>MIPVKTLEEAGDFCAGMENFVPAPPLKAFGAGGECTDKMCSEAVAEAGSGYRVAQILRNANAKSQTSQPTASLELLSDEIVTRVSGRKGAWIDYVTLHTNFGRSVTCGGKGGGDFIIPTPADSEIRSISFKIGDHLSDTCVFVLQDSPAKMREGSTPACSL</sequence>
<name>M4B3J4_HYAAE</name>
<dbReference type="HOGENOM" id="CLU_1646980_0_0_1"/>
<accession>M4B3J4</accession>
<dbReference type="STRING" id="559515.M4B3J4"/>
<dbReference type="EMBL" id="JH598179">
    <property type="status" value="NOT_ANNOTATED_CDS"/>
    <property type="molecule type" value="Genomic_DNA"/>
</dbReference>